<keyword evidence="2" id="KW-0812">Transmembrane</keyword>
<dbReference type="OrthoDB" id="5835829at2759"/>
<feature type="transmembrane region" description="Helical" evidence="2">
    <location>
        <begin position="49"/>
        <end position="68"/>
    </location>
</feature>
<gene>
    <name evidence="3" type="ORF">CJ030_MR3G025347</name>
</gene>
<comment type="similarity">
    <text evidence="1">Belongs to the UDP-glycosyltransferase family.</text>
</comment>
<dbReference type="GO" id="GO:0080043">
    <property type="term" value="F:quercetin 3-O-glucosyltransferase activity"/>
    <property type="evidence" value="ECO:0007669"/>
    <property type="project" value="TreeGrafter"/>
</dbReference>
<evidence type="ECO:0000256" key="2">
    <source>
        <dbReference type="SAM" id="Phobius"/>
    </source>
</evidence>
<dbReference type="GO" id="GO:0080044">
    <property type="term" value="F:quercetin 7-O-glucosyltransferase activity"/>
    <property type="evidence" value="ECO:0007669"/>
    <property type="project" value="TreeGrafter"/>
</dbReference>
<dbReference type="PANTHER" id="PTHR11926:SF1516">
    <property type="entry name" value="GLYCOSYLTRANSFERASE"/>
    <property type="match status" value="1"/>
</dbReference>
<dbReference type="Gene3D" id="3.40.50.2000">
    <property type="entry name" value="Glycogen Phosphorylase B"/>
    <property type="match status" value="1"/>
</dbReference>
<dbReference type="Proteomes" id="UP000516437">
    <property type="component" value="Chromosome 3"/>
</dbReference>
<accession>A0A6A1W6V7</accession>
<evidence type="ECO:0000313" key="4">
    <source>
        <dbReference type="Proteomes" id="UP000516437"/>
    </source>
</evidence>
<organism evidence="3 4">
    <name type="scientific">Morella rubra</name>
    <name type="common">Chinese bayberry</name>
    <dbReference type="NCBI Taxonomy" id="262757"/>
    <lineage>
        <taxon>Eukaryota</taxon>
        <taxon>Viridiplantae</taxon>
        <taxon>Streptophyta</taxon>
        <taxon>Embryophyta</taxon>
        <taxon>Tracheophyta</taxon>
        <taxon>Spermatophyta</taxon>
        <taxon>Magnoliopsida</taxon>
        <taxon>eudicotyledons</taxon>
        <taxon>Gunneridae</taxon>
        <taxon>Pentapetalae</taxon>
        <taxon>rosids</taxon>
        <taxon>fabids</taxon>
        <taxon>Fagales</taxon>
        <taxon>Myricaceae</taxon>
        <taxon>Morella</taxon>
    </lineage>
</organism>
<dbReference type="SUPFAM" id="SSF53756">
    <property type="entry name" value="UDP-Glycosyltransferase/glycogen phosphorylase"/>
    <property type="match status" value="1"/>
</dbReference>
<keyword evidence="3" id="KW-0808">Transferase</keyword>
<comment type="caution">
    <text evidence="3">The sequence shown here is derived from an EMBL/GenBank/DDBJ whole genome shotgun (WGS) entry which is preliminary data.</text>
</comment>
<keyword evidence="2" id="KW-0472">Membrane</keyword>
<reference evidence="3 4" key="1">
    <citation type="journal article" date="2019" name="Plant Biotechnol. J.">
        <title>The red bayberry genome and genetic basis of sex determination.</title>
        <authorList>
            <person name="Jia H.M."/>
            <person name="Jia H.J."/>
            <person name="Cai Q.L."/>
            <person name="Wang Y."/>
            <person name="Zhao H.B."/>
            <person name="Yang W.F."/>
            <person name="Wang G.Y."/>
            <person name="Li Y.H."/>
            <person name="Zhan D.L."/>
            <person name="Shen Y.T."/>
            <person name="Niu Q.F."/>
            <person name="Chang L."/>
            <person name="Qiu J."/>
            <person name="Zhao L."/>
            <person name="Xie H.B."/>
            <person name="Fu W.Y."/>
            <person name="Jin J."/>
            <person name="Li X.W."/>
            <person name="Jiao Y."/>
            <person name="Zhou C.C."/>
            <person name="Tu T."/>
            <person name="Chai C.Y."/>
            <person name="Gao J.L."/>
            <person name="Fan L.J."/>
            <person name="van de Weg E."/>
            <person name="Wang J.Y."/>
            <person name="Gao Z.S."/>
        </authorList>
    </citation>
    <scope>NUCLEOTIDE SEQUENCE [LARGE SCALE GENOMIC DNA]</scope>
    <source>
        <tissue evidence="3">Leaves</tissue>
    </source>
</reference>
<evidence type="ECO:0000256" key="1">
    <source>
        <dbReference type="ARBA" id="ARBA00009995"/>
    </source>
</evidence>
<dbReference type="EMBL" id="RXIC02000021">
    <property type="protein sequence ID" value="KAB1220962.1"/>
    <property type="molecule type" value="Genomic_DNA"/>
</dbReference>
<name>A0A6A1W6V7_9ROSI</name>
<proteinExistence type="inferred from homology"/>
<dbReference type="PANTHER" id="PTHR11926">
    <property type="entry name" value="GLUCOSYL/GLUCURONOSYL TRANSFERASES"/>
    <property type="match status" value="1"/>
</dbReference>
<protein>
    <submittedName>
        <fullName evidence="3">UDP-glycosyltransferase 85A2</fullName>
    </submittedName>
</protein>
<evidence type="ECO:0000313" key="3">
    <source>
        <dbReference type="EMBL" id="KAB1220962.1"/>
    </source>
</evidence>
<keyword evidence="2" id="KW-1133">Transmembrane helix</keyword>
<dbReference type="AlphaFoldDB" id="A0A6A1W6V7"/>
<keyword evidence="4" id="KW-1185">Reference proteome</keyword>
<sequence length="181" mass="20150">MPHKPFLHFLAPFSELLLKLNTPTSDNLPVTCIISDGIMPFSFTAAQELRIPAVMLFTISVCSLMGFMQLATLRDKGLTPFKGDQEGSTALKSCSTSSETTSMRDIRLRDLPAFIRKIDPTDIIFNFAIEMVEKAHKASGVVIHTFDALEREVLEALSPCFLIYMPLALSNYYSINHSTTL</sequence>